<reference evidence="1 2" key="1">
    <citation type="submission" date="2024-01" db="EMBL/GenBank/DDBJ databases">
        <title>Genome assemblies of Stephania.</title>
        <authorList>
            <person name="Yang L."/>
        </authorList>
    </citation>
    <scope>NUCLEOTIDE SEQUENCE [LARGE SCALE GENOMIC DNA]</scope>
    <source>
        <strain evidence="1">QJT</strain>
        <tissue evidence="1">Leaf</tissue>
    </source>
</reference>
<evidence type="ECO:0000313" key="2">
    <source>
        <dbReference type="Proteomes" id="UP001417504"/>
    </source>
</evidence>
<dbReference type="AlphaFoldDB" id="A0AAP0KJS5"/>
<dbReference type="Proteomes" id="UP001417504">
    <property type="component" value="Unassembled WGS sequence"/>
</dbReference>
<sequence length="62" mass="7099">MFIEHQFAEIRSIDDCIRKELVIVGDAFNVSSIFQSVHSSLVLETPKQLLHSQLHQSYNSIV</sequence>
<gene>
    <name evidence="1" type="ORF">Sjap_000394</name>
</gene>
<protein>
    <submittedName>
        <fullName evidence="1">Uncharacterized protein</fullName>
    </submittedName>
</protein>
<accession>A0AAP0KJS5</accession>
<organism evidence="1 2">
    <name type="scientific">Stephania japonica</name>
    <dbReference type="NCBI Taxonomy" id="461633"/>
    <lineage>
        <taxon>Eukaryota</taxon>
        <taxon>Viridiplantae</taxon>
        <taxon>Streptophyta</taxon>
        <taxon>Embryophyta</taxon>
        <taxon>Tracheophyta</taxon>
        <taxon>Spermatophyta</taxon>
        <taxon>Magnoliopsida</taxon>
        <taxon>Ranunculales</taxon>
        <taxon>Menispermaceae</taxon>
        <taxon>Menispermoideae</taxon>
        <taxon>Cissampelideae</taxon>
        <taxon>Stephania</taxon>
    </lineage>
</organism>
<comment type="caution">
    <text evidence="1">The sequence shown here is derived from an EMBL/GenBank/DDBJ whole genome shotgun (WGS) entry which is preliminary data.</text>
</comment>
<proteinExistence type="predicted"/>
<evidence type="ECO:0000313" key="1">
    <source>
        <dbReference type="EMBL" id="KAK9152914.1"/>
    </source>
</evidence>
<keyword evidence="2" id="KW-1185">Reference proteome</keyword>
<name>A0AAP0KJS5_9MAGN</name>
<dbReference type="EMBL" id="JBBNAE010000001">
    <property type="protein sequence ID" value="KAK9152914.1"/>
    <property type="molecule type" value="Genomic_DNA"/>
</dbReference>